<dbReference type="KEGG" id="apag:EIA51_07605"/>
<evidence type="ECO:0000313" key="2">
    <source>
        <dbReference type="EMBL" id="PXZ38836.1"/>
    </source>
</evidence>
<reference evidence="2 4" key="1">
    <citation type="submission" date="2018-06" db="EMBL/GenBank/DDBJ databases">
        <authorList>
            <person name="Teymurazov M."/>
            <person name="Kislichkina A."/>
            <person name="Abaymova A."/>
            <person name="Mukhina T."/>
            <person name="Mayskaya N."/>
            <person name="Svetoch E."/>
            <person name="Bogun A."/>
        </authorList>
    </citation>
    <scope>NUCLEOTIDE SEQUENCE [LARGE SCALE GENOMIC DNA]</scope>
    <source>
        <strain evidence="2 4">SCPM-O-B-8406</strain>
    </source>
</reference>
<sequence>MIEMTVSELAENYSGHLRPTGLVITDDVILSQALKATRYYEGFGGLAFSEEGSKQITPDTPLTKSELTVISPLFELYVERENALILEASRTLGVEVYGRTVSEINSDIVQKEQEIQHLAFQFDIITI</sequence>
<evidence type="ECO:0000313" key="6">
    <source>
        <dbReference type="Proteomes" id="UP001347884"/>
    </source>
</evidence>
<dbReference type="Proteomes" id="UP001347884">
    <property type="component" value="Unassembled WGS sequence"/>
</dbReference>
<dbReference type="AlphaFoldDB" id="A0A0F5ETV0"/>
<reference evidence="3 5" key="2">
    <citation type="submission" date="2018-06" db="EMBL/GenBank/DDBJ databases">
        <authorList>
            <consortium name="Pathogen Informatics"/>
            <person name="Doyle S."/>
        </authorList>
    </citation>
    <scope>NUCLEOTIDE SEQUENCE [LARGE SCALE GENOMIC DNA]</scope>
    <source>
        <strain evidence="3 5">NCTC11296</strain>
    </source>
</reference>
<dbReference type="GeneID" id="66255420"/>
<dbReference type="EMBL" id="JAMDKF010000007">
    <property type="protein sequence ID" value="MEE6041178.1"/>
    <property type="molecule type" value="Genomic_DNA"/>
</dbReference>
<reference evidence="1 6" key="3">
    <citation type="journal article" date="2022" name="Front. Microbiol.">
        <title>Commensal bacteria contribute to the growth of multidrug-resistant Avibacterium paragallinarum in chickens.</title>
        <authorList>
            <person name="Zhu J."/>
            <person name="Chen Y."/>
            <person name="Wu Y."/>
            <person name="Wang Y."/>
            <person name="Zhu K."/>
        </authorList>
    </citation>
    <scope>NUCLEOTIDE SEQUENCE [LARGE SCALE GENOMIC DNA]</scope>
    <source>
        <strain evidence="1 6">AV25</strain>
    </source>
</reference>
<reference evidence="1" key="4">
    <citation type="submission" date="2022-05" db="EMBL/GenBank/DDBJ databases">
        <authorList>
            <person name="Chen Y."/>
            <person name="Zhu J."/>
            <person name="Zhu K."/>
        </authorList>
    </citation>
    <scope>NUCLEOTIDE SEQUENCE</scope>
    <source>
        <strain evidence="1">AV25</strain>
    </source>
</reference>
<evidence type="ECO:0000313" key="5">
    <source>
        <dbReference type="Proteomes" id="UP000254465"/>
    </source>
</evidence>
<protein>
    <submittedName>
        <fullName evidence="3">Uncharacterized protein</fullName>
    </submittedName>
</protein>
<accession>A0A0F5ETV0</accession>
<proteinExistence type="predicted"/>
<evidence type="ECO:0000313" key="3">
    <source>
        <dbReference type="EMBL" id="STO91915.1"/>
    </source>
</evidence>
<evidence type="ECO:0000313" key="1">
    <source>
        <dbReference type="EMBL" id="MEE6041178.1"/>
    </source>
</evidence>
<dbReference type="Proteomes" id="UP000254465">
    <property type="component" value="Unassembled WGS sequence"/>
</dbReference>
<gene>
    <name evidence="2" type="ORF">DM482_07490</name>
    <name evidence="1" type="ORF">M5S13_04630</name>
    <name evidence="3" type="ORF">NCTC11296_03045</name>
</gene>
<dbReference type="Proteomes" id="UP000247594">
    <property type="component" value="Unassembled WGS sequence"/>
</dbReference>
<organism evidence="3 5">
    <name type="scientific">Avibacterium paragallinarum</name>
    <name type="common">Haemophilus gallinarum</name>
    <dbReference type="NCBI Taxonomy" id="728"/>
    <lineage>
        <taxon>Bacteria</taxon>
        <taxon>Pseudomonadati</taxon>
        <taxon>Pseudomonadota</taxon>
        <taxon>Gammaproteobacteria</taxon>
        <taxon>Pasteurellales</taxon>
        <taxon>Pasteurellaceae</taxon>
        <taxon>Avibacterium</taxon>
    </lineage>
</organism>
<dbReference type="EMBL" id="UGHK01000003">
    <property type="protein sequence ID" value="STO91915.1"/>
    <property type="molecule type" value="Genomic_DNA"/>
</dbReference>
<dbReference type="EMBL" id="QJPJ01000010">
    <property type="protein sequence ID" value="PXZ38836.1"/>
    <property type="molecule type" value="Genomic_DNA"/>
</dbReference>
<name>A0A0F5ETV0_AVIPA</name>
<keyword evidence="6" id="KW-1185">Reference proteome</keyword>
<evidence type="ECO:0000313" key="4">
    <source>
        <dbReference type="Proteomes" id="UP000247594"/>
    </source>
</evidence>
<dbReference type="RefSeq" id="WP_017807186.1">
    <property type="nucleotide sequence ID" value="NZ_CP034110.1"/>
</dbReference>